<dbReference type="InterPro" id="IPR018247">
    <property type="entry name" value="EF_Hand_1_Ca_BS"/>
</dbReference>
<protein>
    <submittedName>
        <fullName evidence="4">DUF4906 domain-containing protein</fullName>
    </submittedName>
</protein>
<dbReference type="AlphaFoldDB" id="A0A9D2KUS3"/>
<keyword evidence="2" id="KW-0732">Signal</keyword>
<dbReference type="Pfam" id="PF16249">
    <property type="entry name" value="DUF4906"/>
    <property type="match status" value="1"/>
</dbReference>
<dbReference type="InterPro" id="IPR032594">
    <property type="entry name" value="DUF4906"/>
</dbReference>
<evidence type="ECO:0000313" key="4">
    <source>
        <dbReference type="EMBL" id="HJA84409.1"/>
    </source>
</evidence>
<dbReference type="Proteomes" id="UP000823860">
    <property type="component" value="Unassembled WGS sequence"/>
</dbReference>
<evidence type="ECO:0000259" key="3">
    <source>
        <dbReference type="Pfam" id="PF16249"/>
    </source>
</evidence>
<evidence type="ECO:0000313" key="5">
    <source>
        <dbReference type="Proteomes" id="UP000823860"/>
    </source>
</evidence>
<organism evidence="4 5">
    <name type="scientific">Candidatus Bacteroides intestinavium</name>
    <dbReference type="NCBI Taxonomy" id="2838469"/>
    <lineage>
        <taxon>Bacteria</taxon>
        <taxon>Pseudomonadati</taxon>
        <taxon>Bacteroidota</taxon>
        <taxon>Bacteroidia</taxon>
        <taxon>Bacteroidales</taxon>
        <taxon>Bacteroidaceae</taxon>
        <taxon>Bacteroides</taxon>
    </lineage>
</organism>
<accession>A0A9D2KUS3</accession>
<proteinExistence type="predicted"/>
<gene>
    <name evidence="4" type="ORF">H9785_10640</name>
</gene>
<comment type="caution">
    <text evidence="4">The sequence shown here is derived from an EMBL/GenBank/DDBJ whole genome shotgun (WGS) entry which is preliminary data.</text>
</comment>
<feature type="signal peptide" evidence="2">
    <location>
        <begin position="1"/>
        <end position="21"/>
    </location>
</feature>
<reference evidence="4" key="2">
    <citation type="submission" date="2021-04" db="EMBL/GenBank/DDBJ databases">
        <authorList>
            <person name="Gilroy R."/>
        </authorList>
    </citation>
    <scope>NUCLEOTIDE SEQUENCE</scope>
    <source>
        <strain evidence="4">ChiHecec1B25-7008</strain>
    </source>
</reference>
<name>A0A9D2KUS3_9BACE</name>
<feature type="domain" description="DUF4906" evidence="3">
    <location>
        <begin position="297"/>
        <end position="348"/>
    </location>
</feature>
<feature type="region of interest" description="Disordered" evidence="1">
    <location>
        <begin position="746"/>
        <end position="772"/>
    </location>
</feature>
<feature type="chain" id="PRO_5038372125" evidence="2">
    <location>
        <begin position="22"/>
        <end position="772"/>
    </location>
</feature>
<dbReference type="EMBL" id="DWZE01000131">
    <property type="protein sequence ID" value="HJA84409.1"/>
    <property type="molecule type" value="Genomic_DNA"/>
</dbReference>
<evidence type="ECO:0000256" key="1">
    <source>
        <dbReference type="SAM" id="MobiDB-lite"/>
    </source>
</evidence>
<reference evidence="4" key="1">
    <citation type="journal article" date="2021" name="PeerJ">
        <title>Extensive microbial diversity within the chicken gut microbiome revealed by metagenomics and culture.</title>
        <authorList>
            <person name="Gilroy R."/>
            <person name="Ravi A."/>
            <person name="Getino M."/>
            <person name="Pursley I."/>
            <person name="Horton D.L."/>
            <person name="Alikhan N.F."/>
            <person name="Baker D."/>
            <person name="Gharbi K."/>
            <person name="Hall N."/>
            <person name="Watson M."/>
            <person name="Adriaenssens E.M."/>
            <person name="Foster-Nyarko E."/>
            <person name="Jarju S."/>
            <person name="Secka A."/>
            <person name="Antonio M."/>
            <person name="Oren A."/>
            <person name="Chaudhuri R.R."/>
            <person name="La Ragione R."/>
            <person name="Hildebrand F."/>
            <person name="Pallen M.J."/>
        </authorList>
    </citation>
    <scope>NUCLEOTIDE SEQUENCE</scope>
    <source>
        <strain evidence="4">ChiHecec1B25-7008</strain>
    </source>
</reference>
<evidence type="ECO:0000256" key="2">
    <source>
        <dbReference type="SAM" id="SignalP"/>
    </source>
</evidence>
<sequence length="772" mass="85535">MKGIKKLLTLLCALAPLAACQDDLYTGTTGGPTEGTVDIYLSGTDMPRIVTRADDDTDNRVDHVVLFAFAADGTLLNTPAQQNVHPVANQAADYYFRAYLPDNWATLYAVCNYDDPEGLTDYAKSEGDLNGFATEITSAEDAFKGVYVMTGSLAANDVQPDSKIIIPLTRTVSRHTFRIVFDPENAGDDFKLSSVSLIDVPARNYLTAHTEDAASTGNTSYYLGTEDAPALLEFARGEKTNTYVATTHLYDNRRGALTDDDVDTKLGITGYPDDEKPRIRQLFKRALAQGQSPYTMDDAHPHATCLAIDGLYDGGDMNSFEVRYYIYLGKDNFGDFNVERNTDYTYEITIRACDDIDTRVTANPVGDIEFNVSKADQPFDAHFNVREALLYSSTGWTVYVKDPDQHPWLEVSTSPAYQSQELGAAGNDRAQFCLKGGRGLQYLYIHTDEYVPSCKNADGSFNTGNNANLQPRTGEIIFLYDGQTEQDAIEKGQVYTVTQYPAQLLSVTAWDISQAKNVTRYFFVERITEEKYKDWGFRGFWNLTLDNLISTGNYDGLSNTRKEYVSAIWGDKESNSFKARQAIPDPAPLELDGAQDAAYWGDADEETDGFQPQEPAIFNLSTTFALGYALAKNRDRNNNGRIDYDEILWYLPARRQLEAIKDALDENTLYGPNTGTDADGDGIPDDTAPLSLEGNYWSSTPSVSDKYGITPGRAYYYDMSGGKHAIGLRDQSYGVIVCRDADGWMGPETGGGQGNVDNDTDWDDNEHNMPGR</sequence>
<dbReference type="PROSITE" id="PS00018">
    <property type="entry name" value="EF_HAND_1"/>
    <property type="match status" value="1"/>
</dbReference>